<comment type="caution">
    <text evidence="1">The sequence shown here is derived from an EMBL/GenBank/DDBJ whole genome shotgun (WGS) entry which is preliminary data.</text>
</comment>
<organism evidence="1 2">
    <name type="scientific">Lecanicillium saksenae</name>
    <dbReference type="NCBI Taxonomy" id="468837"/>
    <lineage>
        <taxon>Eukaryota</taxon>
        <taxon>Fungi</taxon>
        <taxon>Dikarya</taxon>
        <taxon>Ascomycota</taxon>
        <taxon>Pezizomycotina</taxon>
        <taxon>Sordariomycetes</taxon>
        <taxon>Hypocreomycetidae</taxon>
        <taxon>Hypocreales</taxon>
        <taxon>Cordycipitaceae</taxon>
        <taxon>Lecanicillium</taxon>
    </lineage>
</organism>
<protein>
    <submittedName>
        <fullName evidence="1">Uncharacterized protein</fullName>
    </submittedName>
</protein>
<proteinExistence type="predicted"/>
<evidence type="ECO:0000313" key="1">
    <source>
        <dbReference type="EMBL" id="KAJ3480674.1"/>
    </source>
</evidence>
<evidence type="ECO:0000313" key="2">
    <source>
        <dbReference type="Proteomes" id="UP001148737"/>
    </source>
</evidence>
<dbReference type="EMBL" id="JANAKD010001328">
    <property type="protein sequence ID" value="KAJ3480674.1"/>
    <property type="molecule type" value="Genomic_DNA"/>
</dbReference>
<keyword evidence="2" id="KW-1185">Reference proteome</keyword>
<reference evidence="1" key="1">
    <citation type="submission" date="2022-07" db="EMBL/GenBank/DDBJ databases">
        <title>Genome Sequence of Lecanicillium saksenae.</title>
        <authorList>
            <person name="Buettner E."/>
        </authorList>
    </citation>
    <scope>NUCLEOTIDE SEQUENCE</scope>
    <source>
        <strain evidence="1">VT-O1</strain>
    </source>
</reference>
<name>A0ACC1QK78_9HYPO</name>
<accession>A0ACC1QK78</accession>
<sequence length="294" mass="31701">MAPTEALKRSHLFDLKGRVAVVTGGGSGIGLMAAQAMAANGAKVYICGRTPEKLENASKVHDYQAPGTIIPITADISSKIGIKALVEDIERREECVCLLVNNAGISSTSGPVAEYKSAPELSKALFDSGDSKFDEWQDVYRTNVTSMFFTTAAFLPLLQKSTQKHTGWSGAVINITSISGLIKTAQHHFAYNASKAAAEHLTRMMAAEIAEAGLKIRVNSIAPGVFPSEMTEKQESDDRQKSYLPKEKYEGKIPAQRPGRDEDMAHTVLFTAVNQYLNGQRVVVDGGYTLSAGM</sequence>
<gene>
    <name evidence="1" type="ORF">NLG97_g8017</name>
</gene>
<dbReference type="Proteomes" id="UP001148737">
    <property type="component" value="Unassembled WGS sequence"/>
</dbReference>